<keyword evidence="6" id="KW-1185">Reference proteome</keyword>
<dbReference type="PANTHER" id="PTHR12526:SF629">
    <property type="entry name" value="TEICHURONIC ACID BIOSYNTHESIS GLYCOSYLTRANSFERASE TUAH-RELATED"/>
    <property type="match status" value="1"/>
</dbReference>
<organism evidence="5 6">
    <name type="scientific">Brevibacterium jeotgali</name>
    <dbReference type="NCBI Taxonomy" id="1262550"/>
    <lineage>
        <taxon>Bacteria</taxon>
        <taxon>Bacillati</taxon>
        <taxon>Actinomycetota</taxon>
        <taxon>Actinomycetes</taxon>
        <taxon>Micrococcales</taxon>
        <taxon>Brevibacteriaceae</taxon>
        <taxon>Brevibacterium</taxon>
    </lineage>
</organism>
<proteinExistence type="predicted"/>
<dbReference type="AlphaFoldDB" id="A0A2H1L8U0"/>
<evidence type="ECO:0000256" key="3">
    <source>
        <dbReference type="SAM" id="MobiDB-lite"/>
    </source>
</evidence>
<evidence type="ECO:0000256" key="1">
    <source>
        <dbReference type="ARBA" id="ARBA00022676"/>
    </source>
</evidence>
<accession>A0A2H1L8U0</accession>
<dbReference type="PANTHER" id="PTHR12526">
    <property type="entry name" value="GLYCOSYLTRANSFERASE"/>
    <property type="match status" value="1"/>
</dbReference>
<evidence type="ECO:0000256" key="2">
    <source>
        <dbReference type="ARBA" id="ARBA00022679"/>
    </source>
</evidence>
<evidence type="ECO:0000259" key="4">
    <source>
        <dbReference type="Pfam" id="PF00534"/>
    </source>
</evidence>
<dbReference type="EMBL" id="FXZM01000018">
    <property type="protein sequence ID" value="SMY13170.1"/>
    <property type="molecule type" value="Genomic_DNA"/>
</dbReference>
<gene>
    <name evidence="5" type="ORF">BJEO58_02780</name>
</gene>
<feature type="region of interest" description="Disordered" evidence="3">
    <location>
        <begin position="219"/>
        <end position="247"/>
    </location>
</feature>
<dbReference type="Pfam" id="PF00534">
    <property type="entry name" value="Glycos_transf_1"/>
    <property type="match status" value="1"/>
</dbReference>
<evidence type="ECO:0000313" key="5">
    <source>
        <dbReference type="EMBL" id="SMY13170.1"/>
    </source>
</evidence>
<feature type="domain" description="Glycosyl transferase family 1" evidence="4">
    <location>
        <begin position="305"/>
        <end position="451"/>
    </location>
</feature>
<dbReference type="RefSeq" id="WP_145997562.1">
    <property type="nucleotide sequence ID" value="NZ_FXZM01000018.1"/>
</dbReference>
<dbReference type="SUPFAM" id="SSF53756">
    <property type="entry name" value="UDP-Glycosyltransferase/glycogen phosphorylase"/>
    <property type="match status" value="1"/>
</dbReference>
<sequence>MRRRQRILPDVPIFHLLWEIPESFGGMTTVALRRASLLADADKRRLDVLTLSPDLSPRRRQRELSRDGLISRRVRIRNLWEELRRSSDSALARMSEGSPASSHSDHERTPTTGRTDYVLTGDDERAIQVARFRSDGTLLLTDRHDVTRPGQRGGRRLTLYASGGEAIGQWSSATSFYHAWLRCVIGTEQSVIICDSAFVGGLMHAFRSPHGSLIQVIHSHHHAPESSDTESSALGPPTPGNLAPGKLPILTNADRYDLVAVLTERQKQHLLDEDIGSDNLVAIPNPFHGRASTAARTRPRGRGIVASRLSGIKRLDHAIRALASSTSTTSTLDIYGDGEERDSLADCITDLDLDGRVRLHGHDPHARRHFARSSFSLLTSRAEGQSLTIVESMASGCIPLAYDIDYGPSDIITDGVDGFLVPAGRPDALARAIDTFLALDEQQVAQMRKAALETSQRFLADTIAAKWADALHRVVSASPVEDPAGNARISAHLVDVSPVDERVIFTVRVDDLSPGAMAWAKLALVERHGSGYLRLPMQVSSQEHTVLLHGELAIDRLVAGSFGVLDVFLDLRVDDARTRTRLEAGDRPEPAPIGDLEVYATKHGNASIRRAG</sequence>
<evidence type="ECO:0000313" key="6">
    <source>
        <dbReference type="Proteomes" id="UP000234462"/>
    </source>
</evidence>
<name>A0A2H1L8U0_9MICO</name>
<keyword evidence="1 5" id="KW-0328">Glycosyltransferase</keyword>
<dbReference type="GO" id="GO:0047265">
    <property type="term" value="F:poly(glycerol-phosphate) alpha-glucosyltransferase activity"/>
    <property type="evidence" value="ECO:0007669"/>
    <property type="project" value="UniProtKB-EC"/>
</dbReference>
<dbReference type="InterPro" id="IPR001296">
    <property type="entry name" value="Glyco_trans_1"/>
</dbReference>
<protein>
    <submittedName>
        <fullName evidence="5">Poly(Glycerol-phosphate) alpha-glucosyltransferase</fullName>
        <ecNumber evidence="5">2.4.1.52</ecNumber>
    </submittedName>
</protein>
<reference evidence="6" key="1">
    <citation type="submission" date="2017-03" db="EMBL/GenBank/DDBJ databases">
        <authorList>
            <person name="Monnet C."/>
        </authorList>
    </citation>
    <scope>NUCLEOTIDE SEQUENCE [LARGE SCALE GENOMIC DNA]</scope>
    <source>
        <strain evidence="6">SJ5-8</strain>
    </source>
</reference>
<dbReference type="EC" id="2.4.1.52" evidence="5"/>
<dbReference type="Proteomes" id="UP000234462">
    <property type="component" value="Unassembled WGS sequence"/>
</dbReference>
<keyword evidence="2 5" id="KW-0808">Transferase</keyword>
<dbReference type="Gene3D" id="3.40.50.2000">
    <property type="entry name" value="Glycogen Phosphorylase B"/>
    <property type="match status" value="3"/>
</dbReference>
<dbReference type="OrthoDB" id="506201at2"/>
<feature type="region of interest" description="Disordered" evidence="3">
    <location>
        <begin position="91"/>
        <end position="117"/>
    </location>
</feature>